<proteinExistence type="predicted"/>
<evidence type="ECO:0000313" key="3">
    <source>
        <dbReference type="EMBL" id="QBR47078.1"/>
    </source>
</evidence>
<name>A0ABX5SKQ8_9LACO</name>
<accession>A0ABX5SKQ8</accession>
<dbReference type="Gene3D" id="3.40.50.300">
    <property type="entry name" value="P-loop containing nucleotide triphosphate hydrolases"/>
    <property type="match status" value="1"/>
</dbReference>
<feature type="domain" description="IstB-like ATP-binding" evidence="1">
    <location>
        <begin position="159"/>
        <end position="306"/>
    </location>
</feature>
<evidence type="ECO:0000313" key="4">
    <source>
        <dbReference type="Proteomes" id="UP000295756"/>
    </source>
</evidence>
<dbReference type="PANTHER" id="PTHR30050">
    <property type="entry name" value="CHROMOSOMAL REPLICATION INITIATOR PROTEIN DNAA"/>
    <property type="match status" value="1"/>
</dbReference>
<feature type="domain" description="Primosomal DnaI N-terminal" evidence="2">
    <location>
        <begin position="1"/>
        <end position="95"/>
    </location>
</feature>
<keyword evidence="4" id="KW-1185">Reference proteome</keyword>
<dbReference type="InterPro" id="IPR027417">
    <property type="entry name" value="P-loop_NTPase"/>
</dbReference>
<protein>
    <submittedName>
        <fullName evidence="3">Primosomal protein DnaI</fullName>
    </submittedName>
</protein>
<dbReference type="Proteomes" id="UP000295756">
    <property type="component" value="Chromosome"/>
</dbReference>
<dbReference type="Pfam" id="PF01695">
    <property type="entry name" value="IstB_IS21"/>
    <property type="match status" value="1"/>
</dbReference>
<evidence type="ECO:0000259" key="2">
    <source>
        <dbReference type="Pfam" id="PF07319"/>
    </source>
</evidence>
<reference evidence="3 4" key="1">
    <citation type="submission" date="2019-03" db="EMBL/GenBank/DDBJ databases">
        <title>Complete Genome Sequence of Leuconostoc kimchii strain NKJ218 Isolated from Homemade Kimchi.</title>
        <authorList>
            <person name="Jung J.Y."/>
            <person name="Jin H.M."/>
            <person name="Jung J.-W."/>
            <person name="Lee S.-Y."/>
            <person name="Ryu B.-G."/>
            <person name="Han S.-S."/>
            <person name="Kang H.K."/>
            <person name="Choi H.W."/>
            <person name="Chung E.J."/>
            <person name="Choi K.-M."/>
        </authorList>
    </citation>
    <scope>NUCLEOTIDE SEQUENCE [LARGE SCALE GENOMIC DNA]</scope>
    <source>
        <strain evidence="3 4">NKJ218</strain>
    </source>
</reference>
<dbReference type="RefSeq" id="WP_013103215.1">
    <property type="nucleotide sequence ID" value="NZ_CP037939.1"/>
</dbReference>
<dbReference type="Pfam" id="PF07319">
    <property type="entry name" value="DnaI_N"/>
    <property type="match status" value="1"/>
</dbReference>
<dbReference type="SUPFAM" id="SSF52540">
    <property type="entry name" value="P-loop containing nucleoside triphosphate hydrolases"/>
    <property type="match status" value="1"/>
</dbReference>
<dbReference type="InterPro" id="IPR009928">
    <property type="entry name" value="DnaI_N"/>
</dbReference>
<sequence>MQNLAEVLKKIQQKYPKIEETKLAEVVQQIADDEDVRLFWEAHQNELRQDAFQLTMMDLHEFIQQKQRLARGEKSLYPGYYPELAIEKGYPHVRYVAEKSTKLQLMQAEKLTLYKMPKAIRDADLQTISVDSGRAGVVTAIVDILTRLLEKSDTYVRGLYLYGQFGVGKTYLMGALANALAANSIGVMLIHFPSFAVDLKNTIGRDNTNRERLVNQAKTSPVLIIDDLGAENLSMWIRDDILGVILEYRMQNELTTFITSNFDMDEMEKYLSETRDDRDPGKAARLMQRIKFLTQRAEVSGKNRRLEH</sequence>
<dbReference type="NCBIfam" id="NF006505">
    <property type="entry name" value="PRK08939.1"/>
    <property type="match status" value="1"/>
</dbReference>
<evidence type="ECO:0000259" key="1">
    <source>
        <dbReference type="Pfam" id="PF01695"/>
    </source>
</evidence>
<dbReference type="PANTHER" id="PTHR30050:SF8">
    <property type="entry name" value="PRIMOSOMAL PROTEIN DNAI"/>
    <property type="match status" value="1"/>
</dbReference>
<gene>
    <name evidence="3" type="primary">dnaI</name>
    <name evidence="3" type="ORF">EW139_02670</name>
</gene>
<dbReference type="EMBL" id="CP037939">
    <property type="protein sequence ID" value="QBR47078.1"/>
    <property type="molecule type" value="Genomic_DNA"/>
</dbReference>
<organism evidence="3 4">
    <name type="scientific">Leuconostoc kimchii</name>
    <dbReference type="NCBI Taxonomy" id="136609"/>
    <lineage>
        <taxon>Bacteria</taxon>
        <taxon>Bacillati</taxon>
        <taxon>Bacillota</taxon>
        <taxon>Bacilli</taxon>
        <taxon>Lactobacillales</taxon>
        <taxon>Lactobacillaceae</taxon>
        <taxon>Leuconostoc</taxon>
    </lineage>
</organism>
<dbReference type="InterPro" id="IPR002611">
    <property type="entry name" value="IstB_ATP-bd"/>
</dbReference>